<accession>A0A2M4D7F8</accession>
<dbReference type="EMBL" id="GGFL01009332">
    <property type="protein sequence ID" value="MBW73510.1"/>
    <property type="molecule type" value="Transcribed_RNA"/>
</dbReference>
<keyword evidence="1" id="KW-1133">Transmembrane helix</keyword>
<evidence type="ECO:0000313" key="2">
    <source>
        <dbReference type="EMBL" id="MBW73510.1"/>
    </source>
</evidence>
<organism evidence="2">
    <name type="scientific">Anopheles darlingi</name>
    <name type="common">Mosquito</name>
    <dbReference type="NCBI Taxonomy" id="43151"/>
    <lineage>
        <taxon>Eukaryota</taxon>
        <taxon>Metazoa</taxon>
        <taxon>Ecdysozoa</taxon>
        <taxon>Arthropoda</taxon>
        <taxon>Hexapoda</taxon>
        <taxon>Insecta</taxon>
        <taxon>Pterygota</taxon>
        <taxon>Neoptera</taxon>
        <taxon>Endopterygota</taxon>
        <taxon>Diptera</taxon>
        <taxon>Nematocera</taxon>
        <taxon>Culicoidea</taxon>
        <taxon>Culicidae</taxon>
        <taxon>Anophelinae</taxon>
        <taxon>Anopheles</taxon>
    </lineage>
</organism>
<dbReference type="AlphaFoldDB" id="A0A2M4D7F8"/>
<keyword evidence="1" id="KW-0812">Transmembrane</keyword>
<proteinExistence type="predicted"/>
<feature type="transmembrane region" description="Helical" evidence="1">
    <location>
        <begin position="6"/>
        <end position="26"/>
    </location>
</feature>
<feature type="transmembrane region" description="Helical" evidence="1">
    <location>
        <begin position="75"/>
        <end position="93"/>
    </location>
</feature>
<evidence type="ECO:0000256" key="1">
    <source>
        <dbReference type="SAM" id="Phobius"/>
    </source>
</evidence>
<keyword evidence="1" id="KW-0472">Membrane</keyword>
<sequence>MGRCFIVLPPSFFLALPLCLIPSLAVRLMSHSFLLFYLCIHSTDPASCGVGIHFISRFNSAFTVSRPPPPGRWGGVLMVIIFLAWPKRLSLLVSN</sequence>
<feature type="transmembrane region" description="Helical" evidence="1">
    <location>
        <begin position="33"/>
        <end position="55"/>
    </location>
</feature>
<name>A0A2M4D7F8_ANODA</name>
<protein>
    <submittedName>
        <fullName evidence="2">Uncharacterized protein</fullName>
    </submittedName>
</protein>
<reference evidence="2" key="1">
    <citation type="submission" date="2018-01" db="EMBL/GenBank/DDBJ databases">
        <title>An insight into the sialome of Amazonian anophelines.</title>
        <authorList>
            <person name="Ribeiro J.M."/>
            <person name="Scarpassa V."/>
            <person name="Calvo E."/>
        </authorList>
    </citation>
    <scope>NUCLEOTIDE SEQUENCE</scope>
</reference>